<name>A0A2M6XC52_9BACT</name>
<evidence type="ECO:0000313" key="1">
    <source>
        <dbReference type="EMBL" id="PIU03242.1"/>
    </source>
</evidence>
<proteinExistence type="predicted"/>
<sequence>MNNNDDLLKKTDIEKIATKGQAIYSKIKAQYEPKKNGGYLAIEIDSKEVFFGKTGQDFLSG</sequence>
<reference evidence="2" key="1">
    <citation type="submission" date="2017-09" db="EMBL/GenBank/DDBJ databases">
        <title>Depth-based differentiation of microbial function through sediment-hosted aquifers and enrichment of novel symbionts in the deep terrestrial subsurface.</title>
        <authorList>
            <person name="Probst A.J."/>
            <person name="Ladd B."/>
            <person name="Jarett J.K."/>
            <person name="Geller-Mcgrath D.E."/>
            <person name="Sieber C.M.K."/>
            <person name="Emerson J.B."/>
            <person name="Anantharaman K."/>
            <person name="Thomas B.C."/>
            <person name="Malmstrom R."/>
            <person name="Stieglmeier M."/>
            <person name="Klingl A."/>
            <person name="Woyke T."/>
            <person name="Ryan C.M."/>
            <person name="Banfield J.F."/>
        </authorList>
    </citation>
    <scope>NUCLEOTIDE SEQUENCE [LARGE SCALE GENOMIC DNA]</scope>
</reference>
<organism evidence="1 2">
    <name type="scientific">Candidatus Shapirobacteria bacterium CG08_land_8_20_14_0_20_39_18</name>
    <dbReference type="NCBI Taxonomy" id="1974883"/>
    <lineage>
        <taxon>Bacteria</taxon>
        <taxon>Candidatus Shapironibacteriota</taxon>
    </lineage>
</organism>
<gene>
    <name evidence="1" type="ORF">COT44_04205</name>
</gene>
<evidence type="ECO:0000313" key="2">
    <source>
        <dbReference type="Proteomes" id="UP000228996"/>
    </source>
</evidence>
<accession>A0A2M6XC52</accession>
<protein>
    <submittedName>
        <fullName evidence="1">Uncharacterized protein</fullName>
    </submittedName>
</protein>
<dbReference type="AlphaFoldDB" id="A0A2M6XC52"/>
<comment type="caution">
    <text evidence="1">The sequence shown here is derived from an EMBL/GenBank/DDBJ whole genome shotgun (WGS) entry which is preliminary data.</text>
</comment>
<dbReference type="EMBL" id="PEYO01000020">
    <property type="protein sequence ID" value="PIU03242.1"/>
    <property type="molecule type" value="Genomic_DNA"/>
</dbReference>
<dbReference type="Proteomes" id="UP000228996">
    <property type="component" value="Unassembled WGS sequence"/>
</dbReference>